<dbReference type="SMART" id="SM00320">
    <property type="entry name" value="WD40"/>
    <property type="match status" value="11"/>
</dbReference>
<accession>A0AAV6GGH6</accession>
<dbReference type="Pfam" id="PF16755">
    <property type="entry name" value="Beta-prop_NUP159_NUP214"/>
    <property type="match status" value="1"/>
</dbReference>
<dbReference type="InterPro" id="IPR046351">
    <property type="entry name" value="UTP4"/>
</dbReference>
<dbReference type="InterPro" id="IPR001680">
    <property type="entry name" value="WD40_rpt"/>
</dbReference>
<dbReference type="GO" id="GO:0032040">
    <property type="term" value="C:small-subunit processome"/>
    <property type="evidence" value="ECO:0007669"/>
    <property type="project" value="TreeGrafter"/>
</dbReference>
<dbReference type="SUPFAM" id="SSF50978">
    <property type="entry name" value="WD40 repeat-like"/>
    <property type="match status" value="2"/>
</dbReference>
<feature type="region of interest" description="Disordered" evidence="4">
    <location>
        <begin position="677"/>
        <end position="698"/>
    </location>
</feature>
<dbReference type="EMBL" id="JADWDJ010000011">
    <property type="protein sequence ID" value="KAG5273639.1"/>
    <property type="molecule type" value="Genomic_DNA"/>
</dbReference>
<proteinExistence type="predicted"/>
<evidence type="ECO:0000256" key="2">
    <source>
        <dbReference type="ARBA" id="ARBA00022448"/>
    </source>
</evidence>
<keyword evidence="2" id="KW-0813">Transport</keyword>
<dbReference type="GO" id="GO:0003723">
    <property type="term" value="F:RNA binding"/>
    <property type="evidence" value="ECO:0007669"/>
    <property type="project" value="TreeGrafter"/>
</dbReference>
<dbReference type="FunFam" id="2.130.10.10:FF:000638">
    <property type="entry name" value="U3 small nucleolar RNA-associated protein 4 homolog"/>
    <property type="match status" value="1"/>
</dbReference>
<organism evidence="6 7">
    <name type="scientific">Alosa alosa</name>
    <name type="common">allis shad</name>
    <dbReference type="NCBI Taxonomy" id="278164"/>
    <lineage>
        <taxon>Eukaryota</taxon>
        <taxon>Metazoa</taxon>
        <taxon>Chordata</taxon>
        <taxon>Craniata</taxon>
        <taxon>Vertebrata</taxon>
        <taxon>Euteleostomi</taxon>
        <taxon>Actinopterygii</taxon>
        <taxon>Neopterygii</taxon>
        <taxon>Teleostei</taxon>
        <taxon>Clupei</taxon>
        <taxon>Clupeiformes</taxon>
        <taxon>Clupeoidei</taxon>
        <taxon>Clupeidae</taxon>
        <taxon>Alosa</taxon>
    </lineage>
</organism>
<evidence type="ECO:0000256" key="3">
    <source>
        <dbReference type="ARBA" id="ARBA00023242"/>
    </source>
</evidence>
<keyword evidence="7" id="KW-1185">Reference proteome</keyword>
<dbReference type="AlphaFoldDB" id="A0AAV6GGH6"/>
<evidence type="ECO:0000313" key="6">
    <source>
        <dbReference type="EMBL" id="KAG5273639.1"/>
    </source>
</evidence>
<dbReference type="FunFam" id="2.130.10.10:FF:000617">
    <property type="entry name" value="U3 small nucleolar RNA-associated protein 4 homolog"/>
    <property type="match status" value="1"/>
</dbReference>
<dbReference type="PANTHER" id="PTHR44163">
    <property type="entry name" value="U3 SMALL NUCLEOLAR RNA-ASSOCIATED PROTEIN 4 HOMOLOG"/>
    <property type="match status" value="1"/>
</dbReference>
<dbReference type="Pfam" id="PF00400">
    <property type="entry name" value="WD40"/>
    <property type="match status" value="2"/>
</dbReference>
<dbReference type="GO" id="GO:0000462">
    <property type="term" value="P:maturation of SSU-rRNA from tricistronic rRNA transcript (SSU-rRNA, 5.8S rRNA, LSU-rRNA)"/>
    <property type="evidence" value="ECO:0007669"/>
    <property type="project" value="InterPro"/>
</dbReference>
<evidence type="ECO:0000256" key="1">
    <source>
        <dbReference type="ARBA" id="ARBA00004123"/>
    </source>
</evidence>
<dbReference type="Proteomes" id="UP000823561">
    <property type="component" value="Chromosome 11"/>
</dbReference>
<evidence type="ECO:0000256" key="4">
    <source>
        <dbReference type="SAM" id="MobiDB-lite"/>
    </source>
</evidence>
<dbReference type="PANTHER" id="PTHR44163:SF1">
    <property type="entry name" value="U3 SMALL NUCLEOLAR RNA-ASSOCIATED PROTEIN 4 HOMOLOG"/>
    <property type="match status" value="1"/>
</dbReference>
<gene>
    <name evidence="6" type="ORF">AALO_G00153790</name>
</gene>
<feature type="domain" description="Nucleoporin Nup159/Nup146 N-terminal" evidence="5">
    <location>
        <begin position="415"/>
        <end position="580"/>
    </location>
</feature>
<dbReference type="InterPro" id="IPR039462">
    <property type="entry name" value="Nup159/Nup146_N"/>
</dbReference>
<dbReference type="GO" id="GO:0034455">
    <property type="term" value="C:t-UTP complex"/>
    <property type="evidence" value="ECO:0007669"/>
    <property type="project" value="TreeGrafter"/>
</dbReference>
<comment type="subcellular location">
    <subcellularLocation>
        <location evidence="1">Nucleus</location>
    </subcellularLocation>
</comment>
<dbReference type="Gene3D" id="2.130.10.10">
    <property type="entry name" value="YVTN repeat-like/Quinoprotein amine dehydrogenase"/>
    <property type="match status" value="3"/>
</dbReference>
<dbReference type="InterPro" id="IPR015943">
    <property type="entry name" value="WD40/YVTN_repeat-like_dom_sf"/>
</dbReference>
<evidence type="ECO:0000259" key="5">
    <source>
        <dbReference type="Pfam" id="PF16755"/>
    </source>
</evidence>
<dbReference type="GO" id="GO:0030686">
    <property type="term" value="C:90S preribosome"/>
    <property type="evidence" value="ECO:0007669"/>
    <property type="project" value="InterPro"/>
</dbReference>
<dbReference type="InterPro" id="IPR036322">
    <property type="entry name" value="WD40_repeat_dom_sf"/>
</dbReference>
<name>A0AAV6GGH6_9TELE</name>
<keyword evidence="3" id="KW-0539">Nucleus</keyword>
<comment type="caution">
    <text evidence="6">The sequence shown here is derived from an EMBL/GenBank/DDBJ whole genome shotgun (WGS) entry which is preliminary data.</text>
</comment>
<sequence>MIFTDKTKKGTETRIMGEFKVHRVRFFDYMPSGIRAIAFNQQTEIMAVARLDGSVEIFNFSDHLFQEKVIPGKEQRSIEALCWVGERLFSAGLSGEIIEFDLHNLRPKLTIDAYGGPIWTITVNPQGTHLAVGCEDGTVKLFEVLEDGIQFERNLDRKKGRILSLCWHPSGTKIAAGMMDMICMFDIKTGHAIHRLLVDKARGAPKNQECVVWSVVYLADDTVISGDSAGRVKVWDAHTGTLIKNHDVTKWDVLTLSLSQDETSLVAGTSEGTVVQFQFLSTALGQEDKEWVRTRTFKNHTHDVRAVAEAGSAIISGGMDTQLVVRPLLEKHDVKSQASALRKVQFPHRRLVSCAKKAQLVLFQYPSHLELWRLGESEGHGTPGDKLPVQRNPEKLLQLKTKGEEHICCSAVSPCGGWLAYSTTSSLRLYKVQHENNNISITKMSKLPKVLHWAHQLCFSADSSQLFAASANSSVHVVSLSANSCKHKHTFKPKTGSTQPIHLLSVSADGQWLATANSDCEIHIYSLTTLKSHCKVPVYRSGVSAMAIHPTTNNLFMAHADQQVFEFSIEQKQYTDWSRQVQRVGLHFKWLERDTPVTSVTFNPRNPAHIILHDMYMFCVIDQSLPLPQKYSQLYNQLTLKSMPEQERQEHCHAFKVCKLFQPLMCVGHDGGSLPGGGRALPAGHHGETPGASQTEEEVLRRSEKCHMVLISC</sequence>
<evidence type="ECO:0000313" key="7">
    <source>
        <dbReference type="Proteomes" id="UP000823561"/>
    </source>
</evidence>
<protein>
    <recommendedName>
        <fullName evidence="5">Nucleoporin Nup159/Nup146 N-terminal domain-containing protein</fullName>
    </recommendedName>
</protein>
<reference evidence="6" key="1">
    <citation type="submission" date="2020-10" db="EMBL/GenBank/DDBJ databases">
        <title>Chromosome-scale genome assembly of the Allis shad, Alosa alosa.</title>
        <authorList>
            <person name="Margot Z."/>
            <person name="Christophe K."/>
            <person name="Cabau C."/>
            <person name="Louis A."/>
            <person name="Berthelot C."/>
            <person name="Parey E."/>
            <person name="Roest Crollius H."/>
            <person name="Montfort J."/>
            <person name="Robinson-Rechavi M."/>
            <person name="Bucao C."/>
            <person name="Bouchez O."/>
            <person name="Gislard M."/>
            <person name="Lluch J."/>
            <person name="Milhes M."/>
            <person name="Lampietro C."/>
            <person name="Lopez Roques C."/>
            <person name="Donnadieu C."/>
            <person name="Braasch I."/>
            <person name="Desvignes T."/>
            <person name="Postlethwait J."/>
            <person name="Bobe J."/>
            <person name="Guiguen Y."/>
        </authorList>
    </citation>
    <scope>NUCLEOTIDE SEQUENCE</scope>
    <source>
        <strain evidence="6">M-15738</strain>
        <tissue evidence="6">Blood</tissue>
    </source>
</reference>